<feature type="domain" description="PD-(D/E)XK endonuclease-like" evidence="1">
    <location>
        <begin position="653"/>
        <end position="954"/>
    </location>
</feature>
<reference evidence="2 3" key="1">
    <citation type="journal article" date="2016" name="Int. J. Syst. Evol. Microbiol.">
        <title>Caldimicrobium thiodismutans sp. nov., a sulfur-disproportionating bacterium isolated from a hot spring, and emended description of the genus Caldimicrobium.</title>
        <authorList>
            <person name="Kojima H."/>
            <person name="Umezawa K."/>
            <person name="Fukui M."/>
        </authorList>
    </citation>
    <scope>NUCLEOTIDE SEQUENCE [LARGE SCALE GENOMIC DNA]</scope>
    <source>
        <strain evidence="2 3">TF1</strain>
    </source>
</reference>
<dbReference type="SUPFAM" id="SSF52540">
    <property type="entry name" value="P-loop containing nucleoside triphosphate hydrolases"/>
    <property type="match status" value="1"/>
</dbReference>
<proteinExistence type="predicted"/>
<dbReference type="Proteomes" id="UP000068196">
    <property type="component" value="Chromosome"/>
</dbReference>
<dbReference type="KEGG" id="cthi:THC_0841"/>
<dbReference type="InterPro" id="IPR038726">
    <property type="entry name" value="PDDEXK_AddAB-type"/>
</dbReference>
<protein>
    <recommendedName>
        <fullName evidence="1">PD-(D/E)XK endonuclease-like domain-containing protein</fullName>
    </recommendedName>
</protein>
<dbReference type="STRING" id="1653476.THC_0841"/>
<dbReference type="Gene3D" id="3.90.320.10">
    <property type="match status" value="1"/>
</dbReference>
<dbReference type="RefSeq" id="WP_068513764.1">
    <property type="nucleotide sequence ID" value="NZ_AP014945.1"/>
</dbReference>
<dbReference type="EMBL" id="AP014945">
    <property type="protein sequence ID" value="BAU23228.1"/>
    <property type="molecule type" value="Genomic_DNA"/>
</dbReference>
<reference evidence="3" key="2">
    <citation type="journal article" date="2016" name="Int. J. Syst. Evol. Microbiol.">
        <title>Caldimicrobium thiodismutans sp. nov., a sulfur-disproportionating bacterium isolated from a hot spring.</title>
        <authorList>
            <person name="Kojima H."/>
            <person name="Umezawa K."/>
            <person name="Fukui M."/>
        </authorList>
    </citation>
    <scope>NUCLEOTIDE SEQUENCE [LARGE SCALE GENOMIC DNA]</scope>
    <source>
        <strain evidence="3">TF1</strain>
    </source>
</reference>
<evidence type="ECO:0000259" key="1">
    <source>
        <dbReference type="Pfam" id="PF12705"/>
    </source>
</evidence>
<accession>A0A0U5AGZ7</accession>
<dbReference type="AlphaFoldDB" id="A0A0U5AGZ7"/>
<evidence type="ECO:0000313" key="2">
    <source>
        <dbReference type="EMBL" id="BAU23228.1"/>
    </source>
</evidence>
<dbReference type="PATRIC" id="fig|1653476.3.peg.872"/>
<sequence>MKSLINFLSGDLDFKNPEVSGFYIVFPTKRACYYFKHLLIQKFNGQSLFFPRVLAWEEFLQKLYLEICETPKLLLPDSAKIFFLLQSLDKEKLRKDPTHLLFWGSKFLEVFEEFEKEGKLPPNLLYPPEGIPDTAQALFEELAKIYDTFKELLKEKGVLFPLQLLSEISELLLKRESELKIKGLVMAGFAALREAEKELWQKLFEVLKNTPIYLFFESNHPPHPILQETFKALKIEASLLPDNFLDRLPSKPEIKLFSFPDIESEVSKVMENLPSELKRADQVAIILPQPLTLLPLLHRLETTDLEVNITLPVSSRILPIYHLFKLLIKAQRERRGNYYLTEGILKILRFPLLRLLIQEEGLWEKILNAIKEFLKKEKPREISFEELLKIVPDLLQQELFEKVWQILFKNFENPDSPENLKNALLRVLEFLSPALQKKEEVLNETLDAFFLRGYLAFLEKEVLPLFDYSPLWKGLDFEDKKDFYLRILDFLLSQGKISLSGEPLAGVQIMGLLEARLLYFDRIILLDVNEGALPPATPLNPLLTDEIKTYLGLPIFKNELWDYYFEQILFSAPEVNLYYILTSKGKGELTGEPSRFIQKYKWLSEKNGSPLKEETFKPELKPLTRIDGIPKKDEDKEILLAYLKRGSLSRFFFETYITCPVRFYFKYLLGLDSPEEISLQDRDIGLFLHAFFEKLFGAYQGRAIYFSEITQKGKWEALFEELWKEFGFERSLDPLNLWLSEKIARASIANYLQHLYSLEREGTIKRFLILGVEKDLEYKTNLHSYDIKLWGRVDFIVKREEAFPKYCIFDFKSNPYKKPAPSALKKLLNFTPRGDFSLEELSNLQECFGKDLTNFQLIFYLFLLLKNKETLLNLESYSEVEINAGYLTPSNFKEPEKFLITKSNYKERSKFFQFLEEDFESLLDFVLTHILESPAFYFTENEEACKFCDYKSPCLNLRT</sequence>
<keyword evidence="3" id="KW-1185">Reference proteome</keyword>
<dbReference type="InterPro" id="IPR027417">
    <property type="entry name" value="P-loop_NTPase"/>
</dbReference>
<dbReference type="Pfam" id="PF12705">
    <property type="entry name" value="PDDEXK_1"/>
    <property type="match status" value="1"/>
</dbReference>
<organism evidence="2 3">
    <name type="scientific">Caldimicrobium thiodismutans</name>
    <dbReference type="NCBI Taxonomy" id="1653476"/>
    <lineage>
        <taxon>Bacteria</taxon>
        <taxon>Pseudomonadati</taxon>
        <taxon>Thermodesulfobacteriota</taxon>
        <taxon>Thermodesulfobacteria</taxon>
        <taxon>Thermodesulfobacteriales</taxon>
        <taxon>Thermodesulfobacteriaceae</taxon>
        <taxon>Caldimicrobium</taxon>
    </lineage>
</organism>
<name>A0A0U5AGZ7_9BACT</name>
<gene>
    <name evidence="2" type="ORF">THC_0841</name>
</gene>
<evidence type="ECO:0000313" key="3">
    <source>
        <dbReference type="Proteomes" id="UP000068196"/>
    </source>
</evidence>
<dbReference type="InterPro" id="IPR011604">
    <property type="entry name" value="PDDEXK-like_dom_sf"/>
</dbReference>